<dbReference type="STRING" id="366616.CG51_10405"/>
<dbReference type="Proteomes" id="UP000214673">
    <property type="component" value="Unassembled WGS sequence"/>
</dbReference>
<evidence type="ECO:0000313" key="5">
    <source>
        <dbReference type="Proteomes" id="UP000196640"/>
    </source>
</evidence>
<evidence type="ECO:0000313" key="4">
    <source>
        <dbReference type="EMBL" id="OWJ84178.1"/>
    </source>
</evidence>
<feature type="transmembrane region" description="Helical" evidence="1">
    <location>
        <begin position="64"/>
        <end position="84"/>
    </location>
</feature>
<dbReference type="InterPro" id="IPR012347">
    <property type="entry name" value="Ferritin-like"/>
</dbReference>
<organism evidence="4 5">
    <name type="scientific">Haematobacter missouriensis</name>
    <dbReference type="NCBI Taxonomy" id="366616"/>
    <lineage>
        <taxon>Bacteria</taxon>
        <taxon>Pseudomonadati</taxon>
        <taxon>Pseudomonadota</taxon>
        <taxon>Alphaproteobacteria</taxon>
        <taxon>Rhodobacterales</taxon>
        <taxon>Paracoccaceae</taxon>
        <taxon>Haematobacter</taxon>
    </lineage>
</organism>
<keyword evidence="6" id="KW-1185">Reference proteome</keyword>
<dbReference type="EMBL" id="NIPV01000100">
    <property type="protein sequence ID" value="OWJ72271.1"/>
    <property type="molecule type" value="Genomic_DNA"/>
</dbReference>
<dbReference type="EMBL" id="NIPX01000009">
    <property type="protein sequence ID" value="OWJ84178.1"/>
    <property type="molecule type" value="Genomic_DNA"/>
</dbReference>
<dbReference type="RefSeq" id="WP_035741894.1">
    <property type="nucleotide sequence ID" value="NZ_CALUEG010000023.1"/>
</dbReference>
<feature type="domain" description="DUF305" evidence="2">
    <location>
        <begin position="92"/>
        <end position="142"/>
    </location>
</feature>
<feature type="transmembrane region" description="Helical" evidence="1">
    <location>
        <begin position="6"/>
        <end position="26"/>
    </location>
</feature>
<reference evidence="5 6" key="1">
    <citation type="submission" date="2016-11" db="EMBL/GenBank/DDBJ databases">
        <title>Comparison of Traditional DNA-DNA Hybridization with In Silico Genomic Analysis.</title>
        <authorList>
            <person name="Nicholson A.C."/>
            <person name="Sammons S."/>
            <person name="Humrighouse B.W."/>
            <person name="Graziano J."/>
            <person name="Lasker B."/>
            <person name="Whitney A.M."/>
            <person name="Mcquiston J.R."/>
        </authorList>
    </citation>
    <scope>NUCLEOTIDE SEQUENCE [LARGE SCALE GENOMIC DNA]</scope>
    <source>
        <strain evidence="3 6">H1892</strain>
        <strain evidence="4 5">H2381</strain>
    </source>
</reference>
<protein>
    <submittedName>
        <fullName evidence="4">DUF305 domain-containing protein</fullName>
    </submittedName>
</protein>
<keyword evidence="1" id="KW-0812">Transmembrane</keyword>
<keyword evidence="1" id="KW-0472">Membrane</keyword>
<dbReference type="AlphaFoldDB" id="A0A212ARS0"/>
<dbReference type="Pfam" id="PF03713">
    <property type="entry name" value="DUF305"/>
    <property type="match status" value="1"/>
</dbReference>
<keyword evidence="1" id="KW-1133">Transmembrane helix</keyword>
<dbReference type="InterPro" id="IPR005183">
    <property type="entry name" value="DUF305_CopM-like"/>
</dbReference>
<sequence>MSYARFLTMIAVSTVLMYVLMYLNTWSWDHVYFSETRAFAALYMGAVMAVVMLLFMWGMYRNRAANYAILAGSAVVFAVALALLRSQATVGDVAWMRAMIPHHSIAILTSSRAHITDPRVRSLADGIITTQQREIGEMKSLIADLER</sequence>
<evidence type="ECO:0000313" key="6">
    <source>
        <dbReference type="Proteomes" id="UP000214673"/>
    </source>
</evidence>
<proteinExistence type="predicted"/>
<dbReference type="Proteomes" id="UP000196640">
    <property type="component" value="Unassembled WGS sequence"/>
</dbReference>
<name>A0A212ARS0_9RHOB</name>
<evidence type="ECO:0000256" key="1">
    <source>
        <dbReference type="SAM" id="Phobius"/>
    </source>
</evidence>
<feature type="transmembrane region" description="Helical" evidence="1">
    <location>
        <begin position="38"/>
        <end position="58"/>
    </location>
</feature>
<dbReference type="Gene3D" id="1.20.1260.10">
    <property type="match status" value="1"/>
</dbReference>
<gene>
    <name evidence="4" type="ORF">CDV52_08745</name>
    <name evidence="3" type="ORF">CDV53_17965</name>
</gene>
<evidence type="ECO:0000313" key="3">
    <source>
        <dbReference type="EMBL" id="OWJ72271.1"/>
    </source>
</evidence>
<evidence type="ECO:0000259" key="2">
    <source>
        <dbReference type="Pfam" id="PF03713"/>
    </source>
</evidence>
<dbReference type="OrthoDB" id="517560at2"/>
<accession>A0A212ARS0</accession>
<comment type="caution">
    <text evidence="4">The sequence shown here is derived from an EMBL/GenBank/DDBJ whole genome shotgun (WGS) entry which is preliminary data.</text>
</comment>